<dbReference type="HAMAP" id="MF_01930">
    <property type="entry name" value="PurN"/>
    <property type="match status" value="1"/>
</dbReference>
<evidence type="ECO:0000256" key="4">
    <source>
        <dbReference type="HAMAP-Rule" id="MF_01930"/>
    </source>
</evidence>
<evidence type="ECO:0000256" key="5">
    <source>
        <dbReference type="SAM" id="MobiDB-lite"/>
    </source>
</evidence>
<dbReference type="InterPro" id="IPR036477">
    <property type="entry name" value="Formyl_transf_N_sf"/>
</dbReference>
<dbReference type="Pfam" id="PF00551">
    <property type="entry name" value="Formyl_trans_N"/>
    <property type="match status" value="1"/>
</dbReference>
<comment type="similarity">
    <text evidence="4">Belongs to the GART family.</text>
</comment>
<feature type="site" description="Raises pKa of active site His" evidence="4">
    <location>
        <position position="149"/>
    </location>
</feature>
<evidence type="ECO:0000256" key="2">
    <source>
        <dbReference type="ARBA" id="ARBA00022679"/>
    </source>
</evidence>
<comment type="caution">
    <text evidence="4">Lacks conserved residue(s) required for the propagation of feature annotation.</text>
</comment>
<dbReference type="EMBL" id="VBOR01000030">
    <property type="protein sequence ID" value="TMQ50686.1"/>
    <property type="molecule type" value="Genomic_DNA"/>
</dbReference>
<comment type="catalytic activity">
    <reaction evidence="4">
        <text>N(1)-(5-phospho-beta-D-ribosyl)glycinamide + (6R)-10-formyltetrahydrofolate = N(2)-formyl-N(1)-(5-phospho-beta-D-ribosyl)glycinamide + (6S)-5,6,7,8-tetrahydrofolate + H(+)</text>
        <dbReference type="Rhea" id="RHEA:15053"/>
        <dbReference type="ChEBI" id="CHEBI:15378"/>
        <dbReference type="ChEBI" id="CHEBI:57453"/>
        <dbReference type="ChEBI" id="CHEBI:143788"/>
        <dbReference type="ChEBI" id="CHEBI:147286"/>
        <dbReference type="ChEBI" id="CHEBI:195366"/>
        <dbReference type="EC" id="2.1.2.2"/>
    </reaction>
</comment>
<feature type="binding site" evidence="4">
    <location>
        <position position="111"/>
    </location>
    <ligand>
        <name>(6R)-10-formyltetrahydrofolate</name>
        <dbReference type="ChEBI" id="CHEBI:195366"/>
    </ligand>
</feature>
<feature type="binding site" evidence="4">
    <location>
        <position position="67"/>
    </location>
    <ligand>
        <name>(6R)-10-formyltetrahydrofolate</name>
        <dbReference type="ChEBI" id="CHEBI:195366"/>
    </ligand>
</feature>
<evidence type="ECO:0000313" key="8">
    <source>
        <dbReference type="Proteomes" id="UP000316292"/>
    </source>
</evidence>
<proteinExistence type="inferred from homology"/>
<dbReference type="GO" id="GO:0006189">
    <property type="term" value="P:'de novo' IMP biosynthetic process"/>
    <property type="evidence" value="ECO:0007669"/>
    <property type="project" value="UniProtKB-UniRule"/>
</dbReference>
<feature type="region of interest" description="Disordered" evidence="5">
    <location>
        <begin position="200"/>
        <end position="223"/>
    </location>
</feature>
<name>A0A538SH44_UNCEI</name>
<feature type="binding site" evidence="4">
    <location>
        <begin position="94"/>
        <end position="97"/>
    </location>
    <ligand>
        <name>(6R)-10-formyltetrahydrofolate</name>
        <dbReference type="ChEBI" id="CHEBI:195366"/>
    </ligand>
</feature>
<evidence type="ECO:0000259" key="6">
    <source>
        <dbReference type="Pfam" id="PF00551"/>
    </source>
</evidence>
<dbReference type="CDD" id="cd08645">
    <property type="entry name" value="FMT_core_GART"/>
    <property type="match status" value="1"/>
</dbReference>
<dbReference type="EC" id="2.1.2.2" evidence="4"/>
<organism evidence="7 8">
    <name type="scientific">Eiseniibacteriota bacterium</name>
    <dbReference type="NCBI Taxonomy" id="2212470"/>
    <lineage>
        <taxon>Bacteria</taxon>
        <taxon>Candidatus Eiseniibacteriota</taxon>
    </lineage>
</organism>
<gene>
    <name evidence="4" type="primary">purN</name>
    <name evidence="7" type="ORF">E6K71_02040</name>
</gene>
<evidence type="ECO:0000256" key="3">
    <source>
        <dbReference type="ARBA" id="ARBA00022755"/>
    </source>
</evidence>
<comment type="function">
    <text evidence="4">Catalyzes the transfer of a formyl group from 10-formyltetrahydrofolate to 5-phospho-ribosyl-glycinamide (GAR), producing 5-phospho-ribosyl-N-formylglycinamide (FGAR) and tetrahydrofolate.</text>
</comment>
<dbReference type="Proteomes" id="UP000316292">
    <property type="component" value="Unassembled WGS sequence"/>
</dbReference>
<dbReference type="PANTHER" id="PTHR43369:SF2">
    <property type="entry name" value="PHOSPHORIBOSYLGLYCINAMIDE FORMYLTRANSFERASE"/>
    <property type="match status" value="1"/>
</dbReference>
<accession>A0A538SH44</accession>
<dbReference type="SUPFAM" id="SSF53328">
    <property type="entry name" value="Formyltransferase"/>
    <property type="match status" value="1"/>
</dbReference>
<reference evidence="7 8" key="1">
    <citation type="journal article" date="2019" name="Nat. Microbiol.">
        <title>Mediterranean grassland soil C-N compound turnover is dependent on rainfall and depth, and is mediated by genomically divergent microorganisms.</title>
        <authorList>
            <person name="Diamond S."/>
            <person name="Andeer P.F."/>
            <person name="Li Z."/>
            <person name="Crits-Christoph A."/>
            <person name="Burstein D."/>
            <person name="Anantharaman K."/>
            <person name="Lane K.R."/>
            <person name="Thomas B.C."/>
            <person name="Pan C."/>
            <person name="Northen T.R."/>
            <person name="Banfield J.F."/>
        </authorList>
    </citation>
    <scope>NUCLEOTIDE SEQUENCE [LARGE SCALE GENOMIC DNA]</scope>
    <source>
        <strain evidence="7">WS_1</strain>
    </source>
</reference>
<keyword evidence="3 4" id="KW-0658">Purine biosynthesis</keyword>
<dbReference type="InterPro" id="IPR002376">
    <property type="entry name" value="Formyl_transf_N"/>
</dbReference>
<comment type="caution">
    <text evidence="7">The sequence shown here is derived from an EMBL/GenBank/DDBJ whole genome shotgun (WGS) entry which is preliminary data.</text>
</comment>
<feature type="active site" description="Proton donor" evidence="4">
    <location>
        <position position="113"/>
    </location>
</feature>
<dbReference type="InterPro" id="IPR004607">
    <property type="entry name" value="GART"/>
</dbReference>
<protein>
    <recommendedName>
        <fullName evidence="4">Phosphoribosylglycinamide formyltransferase</fullName>
        <ecNumber evidence="4">2.1.2.2</ecNumber>
    </recommendedName>
    <alternativeName>
        <fullName evidence="4">5'-phosphoribosylglycinamide transformylase</fullName>
    </alternativeName>
    <alternativeName>
        <fullName evidence="4">GAR transformylase</fullName>
        <shortName evidence="4">GART</shortName>
    </alternativeName>
</protein>
<dbReference type="GO" id="GO:0004644">
    <property type="term" value="F:phosphoribosylglycinamide formyltransferase activity"/>
    <property type="evidence" value="ECO:0007669"/>
    <property type="project" value="UniProtKB-UniRule"/>
</dbReference>
<dbReference type="NCBIfam" id="TIGR00639">
    <property type="entry name" value="PurN"/>
    <property type="match status" value="1"/>
</dbReference>
<keyword evidence="2 4" id="KW-0808">Transferase</keyword>
<dbReference type="Gene3D" id="3.40.50.170">
    <property type="entry name" value="Formyl transferase, N-terminal domain"/>
    <property type="match status" value="1"/>
</dbReference>
<evidence type="ECO:0000256" key="1">
    <source>
        <dbReference type="ARBA" id="ARBA00005054"/>
    </source>
</evidence>
<dbReference type="PANTHER" id="PTHR43369">
    <property type="entry name" value="PHOSPHORIBOSYLGLYCINAMIDE FORMYLTRANSFERASE"/>
    <property type="match status" value="1"/>
</dbReference>
<dbReference type="GO" id="GO:0005737">
    <property type="term" value="C:cytoplasm"/>
    <property type="evidence" value="ECO:0007669"/>
    <property type="project" value="TreeGrafter"/>
</dbReference>
<dbReference type="UniPathway" id="UPA00074">
    <property type="reaction ID" value="UER00126"/>
</dbReference>
<dbReference type="AlphaFoldDB" id="A0A538SH44"/>
<sequence>MKPLRLLVLASGRGSHAANLIEATRDGRIAGEVVRVVSDRPDVSALETARAMGVPDQVLAPETKGARLDPEAERTLLRLAREDRADLLALCGFLRLLSSDFLERVPAPVLNVHPSLLPAFRGLNAQRQAIEAGVRVTGVTVHFVDSGIDTGPILLQAPLEVLPGDTEQTLSDRLLPLEHRLYVEAIRLIQRGAVHREGGRVRIDPGRAQEPSAPAWAERRNER</sequence>
<comment type="pathway">
    <text evidence="1 4">Purine metabolism; IMP biosynthesis via de novo pathway; N(2)-formyl-N(1)-(5-phospho-D-ribosyl)glycinamide from N(1)-(5-phospho-D-ribosyl)glycinamide (10-formyl THF route): step 1/1.</text>
</comment>
<feature type="domain" description="Formyl transferase N-terminal" evidence="6">
    <location>
        <begin position="5"/>
        <end position="186"/>
    </location>
</feature>
<evidence type="ECO:0000313" key="7">
    <source>
        <dbReference type="EMBL" id="TMQ50686.1"/>
    </source>
</evidence>